<keyword evidence="3" id="KW-1185">Reference proteome</keyword>
<dbReference type="EMBL" id="QNQT01000001">
    <property type="protein sequence ID" value="RDU38626.1"/>
    <property type="molecule type" value="Genomic_DNA"/>
</dbReference>
<dbReference type="OrthoDB" id="2469080at2"/>
<evidence type="ECO:0000256" key="1">
    <source>
        <dbReference type="SAM" id="MobiDB-lite"/>
    </source>
</evidence>
<evidence type="ECO:0000313" key="2">
    <source>
        <dbReference type="EMBL" id="RDU38626.1"/>
    </source>
</evidence>
<reference evidence="2 3" key="1">
    <citation type="submission" date="2018-07" db="EMBL/GenBank/DDBJ databases">
        <title>Bacillus sp. YLB-04 draft genome sequence.</title>
        <authorList>
            <person name="Yu L."/>
            <person name="Tang X."/>
        </authorList>
    </citation>
    <scope>NUCLEOTIDE SEQUENCE [LARGE SCALE GENOMIC DNA]</scope>
    <source>
        <strain evidence="2 3">YLB-04</strain>
    </source>
</reference>
<evidence type="ECO:0000313" key="3">
    <source>
        <dbReference type="Proteomes" id="UP000257144"/>
    </source>
</evidence>
<feature type="compositionally biased region" description="Basic and acidic residues" evidence="1">
    <location>
        <begin position="51"/>
        <end position="67"/>
    </location>
</feature>
<name>A0A3D8GX35_9BACI</name>
<gene>
    <name evidence="2" type="ORF">DRW41_03435</name>
</gene>
<protein>
    <submittedName>
        <fullName evidence="2">Uncharacterized protein</fullName>
    </submittedName>
</protein>
<dbReference type="Proteomes" id="UP000257144">
    <property type="component" value="Unassembled WGS sequence"/>
</dbReference>
<accession>A0A3D8GX35</accession>
<dbReference type="AlphaFoldDB" id="A0A3D8GX35"/>
<sequence length="67" mass="7683">MTEPNKPGSERMPDFKELDDRVIAKGAKGPMLVIKTNLDPDSPTEDNPYYENKEKTDKGKFEEFFSD</sequence>
<comment type="caution">
    <text evidence="2">The sequence shown here is derived from an EMBL/GenBank/DDBJ whole genome shotgun (WGS) entry which is preliminary data.</text>
</comment>
<feature type="region of interest" description="Disordered" evidence="1">
    <location>
        <begin position="34"/>
        <end position="67"/>
    </location>
</feature>
<organism evidence="2 3">
    <name type="scientific">Neobacillus piezotolerans</name>
    <dbReference type="NCBI Taxonomy" id="2259171"/>
    <lineage>
        <taxon>Bacteria</taxon>
        <taxon>Bacillati</taxon>
        <taxon>Bacillota</taxon>
        <taxon>Bacilli</taxon>
        <taxon>Bacillales</taxon>
        <taxon>Bacillaceae</taxon>
        <taxon>Neobacillus</taxon>
    </lineage>
</organism>
<proteinExistence type="predicted"/>
<dbReference type="RefSeq" id="WP_115450543.1">
    <property type="nucleotide sequence ID" value="NZ_QNQT01000001.1"/>
</dbReference>